<dbReference type="Gene3D" id="2.60.40.1610">
    <property type="entry name" value="Domain of unknown function DUF1254"/>
    <property type="match status" value="1"/>
</dbReference>
<comment type="caution">
    <text evidence="5">The sequence shown here is derived from an EMBL/GenBank/DDBJ whole genome shotgun (WGS) entry which is preliminary data.</text>
</comment>
<protein>
    <submittedName>
        <fullName evidence="5">Secreted protein containing DUF1254</fullName>
    </submittedName>
</protein>
<dbReference type="Proteomes" id="UP000007993">
    <property type="component" value="Unassembled WGS sequence"/>
</dbReference>
<evidence type="ECO:0000256" key="1">
    <source>
        <dbReference type="SAM" id="MobiDB-lite"/>
    </source>
</evidence>
<dbReference type="InterPro" id="IPR037050">
    <property type="entry name" value="DUF1254_sf"/>
</dbReference>
<feature type="region of interest" description="Disordered" evidence="1">
    <location>
        <begin position="449"/>
        <end position="474"/>
    </location>
</feature>
<reference evidence="5 6" key="1">
    <citation type="journal article" date="2013" name="Mar. Genomics">
        <title>Expression of sulfatases in Rhodopirellula baltica and the diversity of sulfatases in the genus Rhodopirellula.</title>
        <authorList>
            <person name="Wegner C.E."/>
            <person name="Richter-Heitmann T."/>
            <person name="Klindworth A."/>
            <person name="Klockow C."/>
            <person name="Richter M."/>
            <person name="Achstetter T."/>
            <person name="Glockner F.O."/>
            <person name="Harder J."/>
        </authorList>
    </citation>
    <scope>NUCLEOTIDE SEQUENCE [LARGE SCALE GENOMIC DNA]</scope>
    <source>
        <strain evidence="5 6">SH28</strain>
    </source>
</reference>
<dbReference type="InterPro" id="IPR037049">
    <property type="entry name" value="DUF1214_C_sf"/>
</dbReference>
<gene>
    <name evidence="5" type="ORF">RBSH_00669</name>
</gene>
<dbReference type="Pfam" id="PF06863">
    <property type="entry name" value="DUF1254"/>
    <property type="match status" value="1"/>
</dbReference>
<feature type="domain" description="DUF1214" evidence="3">
    <location>
        <begin position="403"/>
        <end position="508"/>
    </location>
</feature>
<dbReference type="EMBL" id="AMCW01000018">
    <property type="protein sequence ID" value="EKK03928.1"/>
    <property type="molecule type" value="Genomic_DNA"/>
</dbReference>
<proteinExistence type="predicted"/>
<dbReference type="PANTHER" id="PTHR36509">
    <property type="entry name" value="BLL3101 PROTEIN"/>
    <property type="match status" value="1"/>
</dbReference>
<dbReference type="Gene3D" id="1.10.3360.10">
    <property type="entry name" value="VPA0735-like domain"/>
    <property type="match status" value="1"/>
</dbReference>
<evidence type="ECO:0000259" key="4">
    <source>
        <dbReference type="Pfam" id="PF06863"/>
    </source>
</evidence>
<feature type="signal peptide" evidence="2">
    <location>
        <begin position="1"/>
        <end position="28"/>
    </location>
</feature>
<name>K5DN70_RHOBT</name>
<evidence type="ECO:0000259" key="3">
    <source>
        <dbReference type="Pfam" id="PF06742"/>
    </source>
</evidence>
<feature type="compositionally biased region" description="Polar residues" evidence="1">
    <location>
        <begin position="449"/>
        <end position="459"/>
    </location>
</feature>
<feature type="domain" description="DUF1254" evidence="4">
    <location>
        <begin position="110"/>
        <end position="249"/>
    </location>
</feature>
<evidence type="ECO:0000313" key="6">
    <source>
        <dbReference type="Proteomes" id="UP000007993"/>
    </source>
</evidence>
<dbReference type="PANTHER" id="PTHR36509:SF3">
    <property type="entry name" value="SIGNAL PEPTIDE PROTEIN"/>
    <property type="match status" value="1"/>
</dbReference>
<dbReference type="InterPro" id="IPR010621">
    <property type="entry name" value="DUF1214"/>
</dbReference>
<sequence length="529" mass="58747">MMNRKWIRGLLGIVVVVSLAADRHAANADDPTPGYNHKIPKKILTPDVVETKLLGELKFDDGRPDEATNEKLYDFLTVIRGTEAFLNGIPATSIEGLRLGHVEMGLETSNQFMILDRLLDSNPLFLTGNTDTVYCSGFLDLKRDGPTVVEVPAKCGPGTVNDAYFRFVVDMGVPGPDRGNGGKYLILPPDYDGEWEGPIGGKATEIDGENYFVVQSTSWVNWVILRGFLVDGKPDASAEMFRNGLKVYPLSKKSNPPAMKFVSGSEKSFNTIHANTFEFYEELATVIQREPVSMLDPELRGIFAAIGIEKGKEFSPDEKEKRLLTEAVAIGNATARSIVFRPRLTGVKYYPGSAWMTAFIGGDYQWLKDGGQGGRNLDARTLFFYQATVNTPAMVLKMTGKGSQYAYAVVDKEGRYLDGSKTYKLHLPANVPVKDFWSVVIYDPQTRSELQTGQPFPSKNNKRDNLQTNPDGSVDLYFAPESPAGKESNWIQTVSGKGWYTLLRLYGPLDPWFEKTWRPGEIELVDDAD</sequence>
<evidence type="ECO:0000256" key="2">
    <source>
        <dbReference type="SAM" id="SignalP"/>
    </source>
</evidence>
<organism evidence="5 6">
    <name type="scientific">Rhodopirellula baltica SH28</name>
    <dbReference type="NCBI Taxonomy" id="993517"/>
    <lineage>
        <taxon>Bacteria</taxon>
        <taxon>Pseudomonadati</taxon>
        <taxon>Planctomycetota</taxon>
        <taxon>Planctomycetia</taxon>
        <taxon>Pirellulales</taxon>
        <taxon>Pirellulaceae</taxon>
        <taxon>Rhodopirellula</taxon>
    </lineage>
</organism>
<dbReference type="PATRIC" id="fig|993517.3.peg.731"/>
<dbReference type="Gene3D" id="2.60.120.600">
    <property type="entry name" value="Domain of unknown function DUF1214, C-terminal domain"/>
    <property type="match status" value="1"/>
</dbReference>
<evidence type="ECO:0000313" key="5">
    <source>
        <dbReference type="EMBL" id="EKK03928.1"/>
    </source>
</evidence>
<keyword evidence="2" id="KW-0732">Signal</keyword>
<accession>K5DN70</accession>
<dbReference type="AlphaFoldDB" id="K5DN70"/>
<dbReference type="Pfam" id="PF06742">
    <property type="entry name" value="DUF1214"/>
    <property type="match status" value="1"/>
</dbReference>
<dbReference type="SUPFAM" id="SSF160935">
    <property type="entry name" value="VPA0735-like"/>
    <property type="match status" value="1"/>
</dbReference>
<dbReference type="InterPro" id="IPR010679">
    <property type="entry name" value="DUF1254"/>
</dbReference>
<feature type="chain" id="PRO_5003886199" evidence="2">
    <location>
        <begin position="29"/>
        <end position="529"/>
    </location>
</feature>